<protein>
    <submittedName>
        <fullName evidence="8">Permease family protein</fullName>
    </submittedName>
</protein>
<dbReference type="OrthoDB" id="1705903at2"/>
<dbReference type="AlphaFoldDB" id="A0A0R1S213"/>
<dbReference type="InterPro" id="IPR052536">
    <property type="entry name" value="ABC-4_Integral_Memb_Prot"/>
</dbReference>
<sequence length="699" mass="80004">MLLRLTFKNAMNRARDYAAYLIACVAAIVVYFCFISIETDPVLTHLKTAGERLIFGGTIGMARIIILLFVVFFLAYANLFFVKKRKQEIGILSVIGVTKLQISFLFFGESLIIGLIAILIGLLLGVFLSKLFAMLLLRMMGIAVAMPFLISWKAIRQTTGTFGFLFLMIGFLNSTLIFRYRLVDLLHPTRMAKKMKHPTGWTYLWGTIGIALIGGGYYLAEKIFTLMPMMERQFGYEADLFYLLAILLFEIIGTLAFFQSYIQIWLQFERRWKRLYYRGTHLLSVSNLSYRFRKNAKTLWMITILSAVTITAIGSTAMIYTYGQSQLKQNIPADLIYTQLQKSDVEALMARYHVTPKSKTVIDYKIIAGNFKLNSPLLQDGYQQNGATTVIGLSQYNQMMASQFDRPATHLEPQEAVAIVDMPLTMLKIPRSKALKPVQRDHTPLNLYQSGLTHLEVIRVRKLFPNGPAIYFESIQNMVVVADAQYQRIQADVTDQIHTVNLTKKDQQNKPFMAALLKYTQTAKKQAYLVTEKGKPIDHYRLTIKKPQQTGDTRNEVLIKKPNQALANANFGFYLYIMILIALIFMLATGSIIMLKQLSEAQEEILQYQTLKKIGMSMAEIKHSIYFQILMIFLLPIILGTLHAIFAIRLLSLFLDNPGLQLVYIVCGIFIMIYLMFYLLTAKIYNRIVNRPLYEDTHY</sequence>
<keyword evidence="2 6" id="KW-1003">Cell membrane</keyword>
<dbReference type="EMBL" id="AZEX01000039">
    <property type="protein sequence ID" value="KRL60051.1"/>
    <property type="molecule type" value="Genomic_DNA"/>
</dbReference>
<dbReference type="InterPro" id="IPR027022">
    <property type="entry name" value="ABC_permease_BceB-typ"/>
</dbReference>
<dbReference type="PANTHER" id="PTHR46795:SF3">
    <property type="entry name" value="ABC TRANSPORTER PERMEASE"/>
    <property type="match status" value="1"/>
</dbReference>
<feature type="transmembrane region" description="Helical" evidence="6">
    <location>
        <begin position="135"/>
        <end position="155"/>
    </location>
</feature>
<keyword evidence="6" id="KW-0813">Transport</keyword>
<dbReference type="PATRIC" id="fig|1423747.3.peg.1426"/>
<comment type="subcellular location">
    <subcellularLocation>
        <location evidence="1 6">Cell membrane</location>
        <topology evidence="1 6">Multi-pass membrane protein</topology>
    </subcellularLocation>
</comment>
<evidence type="ECO:0000259" key="7">
    <source>
        <dbReference type="Pfam" id="PF02687"/>
    </source>
</evidence>
<gene>
    <name evidence="8" type="ORF">FC69_GL001399</name>
</gene>
<accession>A0A0R1S213</accession>
<keyword evidence="5 6" id="KW-0472">Membrane</keyword>
<feature type="transmembrane region" description="Helical" evidence="6">
    <location>
        <begin position="201"/>
        <end position="220"/>
    </location>
</feature>
<feature type="transmembrane region" description="Helical" evidence="6">
    <location>
        <begin position="240"/>
        <end position="266"/>
    </location>
</feature>
<evidence type="ECO:0000256" key="1">
    <source>
        <dbReference type="ARBA" id="ARBA00004651"/>
    </source>
</evidence>
<feature type="transmembrane region" description="Helical" evidence="6">
    <location>
        <begin position="299"/>
        <end position="322"/>
    </location>
</feature>
<name>A0A0R1S213_9LACO</name>
<feature type="transmembrane region" description="Helical" evidence="6">
    <location>
        <begin position="17"/>
        <end position="37"/>
    </location>
</feature>
<feature type="domain" description="ABC3 transporter permease C-terminal" evidence="7">
    <location>
        <begin position="64"/>
        <end position="179"/>
    </location>
</feature>
<dbReference type="PANTHER" id="PTHR46795">
    <property type="entry name" value="ABC TRANSPORTER PERMEASE-RELATED-RELATED"/>
    <property type="match status" value="1"/>
</dbReference>
<comment type="similarity">
    <text evidence="6">Belongs to the ABC-4 integral membrane protein family.</text>
</comment>
<dbReference type="PIRSF" id="PIRSF018968">
    <property type="entry name" value="ABC_permease_BceB"/>
    <property type="match status" value="1"/>
</dbReference>
<keyword evidence="4 6" id="KW-1133">Transmembrane helix</keyword>
<dbReference type="Pfam" id="PF02687">
    <property type="entry name" value="FtsX"/>
    <property type="match status" value="2"/>
</dbReference>
<organism evidence="8 9">
    <name type="scientific">Latilactobacillus fuchuensis DSM 14340 = JCM 11249</name>
    <dbReference type="NCBI Taxonomy" id="1423747"/>
    <lineage>
        <taxon>Bacteria</taxon>
        <taxon>Bacillati</taxon>
        <taxon>Bacillota</taxon>
        <taxon>Bacilli</taxon>
        <taxon>Lactobacillales</taxon>
        <taxon>Lactobacillaceae</taxon>
        <taxon>Latilactobacillus</taxon>
    </lineage>
</organism>
<keyword evidence="3 6" id="KW-0812">Transmembrane</keyword>
<evidence type="ECO:0000256" key="4">
    <source>
        <dbReference type="ARBA" id="ARBA00022989"/>
    </source>
</evidence>
<comment type="caution">
    <text evidence="8">The sequence shown here is derived from an EMBL/GenBank/DDBJ whole genome shotgun (WGS) entry which is preliminary data.</text>
</comment>
<feature type="transmembrane region" description="Helical" evidence="6">
    <location>
        <begin position="161"/>
        <end position="180"/>
    </location>
</feature>
<dbReference type="GO" id="GO:0055085">
    <property type="term" value="P:transmembrane transport"/>
    <property type="evidence" value="ECO:0007669"/>
    <property type="project" value="UniProtKB-UniRule"/>
</dbReference>
<dbReference type="Proteomes" id="UP000051264">
    <property type="component" value="Unassembled WGS sequence"/>
</dbReference>
<proteinExistence type="inferred from homology"/>
<evidence type="ECO:0000313" key="9">
    <source>
        <dbReference type="Proteomes" id="UP000051264"/>
    </source>
</evidence>
<feature type="transmembrane region" description="Helical" evidence="6">
    <location>
        <begin position="625"/>
        <end position="650"/>
    </location>
</feature>
<dbReference type="GO" id="GO:0005886">
    <property type="term" value="C:plasma membrane"/>
    <property type="evidence" value="ECO:0007669"/>
    <property type="project" value="UniProtKB-SubCell"/>
</dbReference>
<dbReference type="RefSeq" id="WP_025083356.1">
    <property type="nucleotide sequence ID" value="NZ_AZEX01000039.1"/>
</dbReference>
<feature type="domain" description="ABC3 transporter permease C-terminal" evidence="7">
    <location>
        <begin position="579"/>
        <end position="682"/>
    </location>
</feature>
<feature type="transmembrane region" description="Helical" evidence="6">
    <location>
        <begin position="662"/>
        <end position="681"/>
    </location>
</feature>
<feature type="transmembrane region" description="Helical" evidence="6">
    <location>
        <begin position="112"/>
        <end position="128"/>
    </location>
</feature>
<evidence type="ECO:0000256" key="6">
    <source>
        <dbReference type="PIRNR" id="PIRNR018968"/>
    </source>
</evidence>
<evidence type="ECO:0000256" key="2">
    <source>
        <dbReference type="ARBA" id="ARBA00022475"/>
    </source>
</evidence>
<dbReference type="InterPro" id="IPR003838">
    <property type="entry name" value="ABC3_permease_C"/>
</dbReference>
<evidence type="ECO:0000256" key="5">
    <source>
        <dbReference type="ARBA" id="ARBA00023136"/>
    </source>
</evidence>
<evidence type="ECO:0000256" key="3">
    <source>
        <dbReference type="ARBA" id="ARBA00022692"/>
    </source>
</evidence>
<feature type="transmembrane region" description="Helical" evidence="6">
    <location>
        <begin position="53"/>
        <end position="77"/>
    </location>
</feature>
<evidence type="ECO:0000313" key="8">
    <source>
        <dbReference type="EMBL" id="KRL60051.1"/>
    </source>
</evidence>
<reference evidence="8 9" key="1">
    <citation type="journal article" date="2015" name="Genome Announc.">
        <title>Expanding the biotechnology potential of lactobacilli through comparative genomics of 213 strains and associated genera.</title>
        <authorList>
            <person name="Sun Z."/>
            <person name="Harris H.M."/>
            <person name="McCann A."/>
            <person name="Guo C."/>
            <person name="Argimon S."/>
            <person name="Zhang W."/>
            <person name="Yang X."/>
            <person name="Jeffery I.B."/>
            <person name="Cooney J.C."/>
            <person name="Kagawa T.F."/>
            <person name="Liu W."/>
            <person name="Song Y."/>
            <person name="Salvetti E."/>
            <person name="Wrobel A."/>
            <person name="Rasinkangas P."/>
            <person name="Parkhill J."/>
            <person name="Rea M.C."/>
            <person name="O'Sullivan O."/>
            <person name="Ritari J."/>
            <person name="Douillard F.P."/>
            <person name="Paul Ross R."/>
            <person name="Yang R."/>
            <person name="Briner A.E."/>
            <person name="Felis G.E."/>
            <person name="de Vos W.M."/>
            <person name="Barrangou R."/>
            <person name="Klaenhammer T.R."/>
            <person name="Caufield P.W."/>
            <person name="Cui Y."/>
            <person name="Zhang H."/>
            <person name="O'Toole P.W."/>
        </authorList>
    </citation>
    <scope>NUCLEOTIDE SEQUENCE [LARGE SCALE GENOMIC DNA]</scope>
    <source>
        <strain evidence="8 9">DSM 14340</strain>
    </source>
</reference>
<dbReference type="eggNOG" id="COG0577">
    <property type="taxonomic scope" value="Bacteria"/>
</dbReference>
<feature type="transmembrane region" description="Helical" evidence="6">
    <location>
        <begin position="573"/>
        <end position="595"/>
    </location>
</feature>
<dbReference type="STRING" id="1423747.FC69_GL001399"/>